<dbReference type="AlphaFoldDB" id="A0A0A8ZHK9"/>
<dbReference type="EMBL" id="GBRH01263533">
    <property type="protein sequence ID" value="JAD34362.1"/>
    <property type="molecule type" value="Transcribed_RNA"/>
</dbReference>
<protein>
    <submittedName>
        <fullName evidence="1">Uncharacterized protein</fullName>
    </submittedName>
</protein>
<sequence>MYSFAVASCSYSTKLSYGFQSLWISHSYLFEHSHFCS</sequence>
<evidence type="ECO:0000313" key="1">
    <source>
        <dbReference type="EMBL" id="JAD34362.1"/>
    </source>
</evidence>
<name>A0A0A8ZHK9_ARUDO</name>
<accession>A0A0A8ZHK9</accession>
<reference evidence="1" key="2">
    <citation type="journal article" date="2015" name="Data Brief">
        <title>Shoot transcriptome of the giant reed, Arundo donax.</title>
        <authorList>
            <person name="Barrero R.A."/>
            <person name="Guerrero F.D."/>
            <person name="Moolhuijzen P."/>
            <person name="Goolsby J.A."/>
            <person name="Tidwell J."/>
            <person name="Bellgard S.E."/>
            <person name="Bellgard M.I."/>
        </authorList>
    </citation>
    <scope>NUCLEOTIDE SEQUENCE</scope>
    <source>
        <tissue evidence="1">Shoot tissue taken approximately 20 cm above the soil surface</tissue>
    </source>
</reference>
<reference evidence="1" key="1">
    <citation type="submission" date="2014-09" db="EMBL/GenBank/DDBJ databases">
        <authorList>
            <person name="Magalhaes I.L.F."/>
            <person name="Oliveira U."/>
            <person name="Santos F.R."/>
            <person name="Vidigal T.H.D.A."/>
            <person name="Brescovit A.D."/>
            <person name="Santos A.J."/>
        </authorList>
    </citation>
    <scope>NUCLEOTIDE SEQUENCE</scope>
    <source>
        <tissue evidence="1">Shoot tissue taken approximately 20 cm above the soil surface</tissue>
    </source>
</reference>
<organism evidence="1">
    <name type="scientific">Arundo donax</name>
    <name type="common">Giant reed</name>
    <name type="synonym">Donax arundinaceus</name>
    <dbReference type="NCBI Taxonomy" id="35708"/>
    <lineage>
        <taxon>Eukaryota</taxon>
        <taxon>Viridiplantae</taxon>
        <taxon>Streptophyta</taxon>
        <taxon>Embryophyta</taxon>
        <taxon>Tracheophyta</taxon>
        <taxon>Spermatophyta</taxon>
        <taxon>Magnoliopsida</taxon>
        <taxon>Liliopsida</taxon>
        <taxon>Poales</taxon>
        <taxon>Poaceae</taxon>
        <taxon>PACMAD clade</taxon>
        <taxon>Arundinoideae</taxon>
        <taxon>Arundineae</taxon>
        <taxon>Arundo</taxon>
    </lineage>
</organism>
<proteinExistence type="predicted"/>